<dbReference type="GO" id="GO:0006744">
    <property type="term" value="P:ubiquinone biosynthetic process"/>
    <property type="evidence" value="ECO:0007669"/>
    <property type="project" value="UniProtKB-UniRule"/>
</dbReference>
<dbReference type="Gene3D" id="3.30.1050.10">
    <property type="entry name" value="SCP2 sterol-binding domain"/>
    <property type="match status" value="1"/>
</dbReference>
<accession>A0A1R3VU86</accession>
<dbReference type="InterPro" id="IPR038989">
    <property type="entry name" value="UbiJ"/>
</dbReference>
<dbReference type="PANTHER" id="PTHR38693">
    <property type="entry name" value="UBIQUINONE BIOSYNTHESIS PROTEIN UBIJ"/>
    <property type="match status" value="1"/>
</dbReference>
<reference evidence="3 4" key="1">
    <citation type="submission" date="2017-01" db="EMBL/GenBank/DDBJ databases">
        <authorList>
            <person name="Mah S.A."/>
            <person name="Swanson W.J."/>
            <person name="Moy G.W."/>
            <person name="Vacquier V.D."/>
        </authorList>
    </citation>
    <scope>NUCLEOTIDE SEQUENCE [LARGE SCALE GENOMIC DNA]</scope>
    <source>
        <strain evidence="3 4">M9</strain>
    </source>
</reference>
<evidence type="ECO:0000256" key="1">
    <source>
        <dbReference type="HAMAP-Rule" id="MF_02231"/>
    </source>
</evidence>
<dbReference type="InterPro" id="IPR003033">
    <property type="entry name" value="SCP2_sterol-bd_dom"/>
</dbReference>
<evidence type="ECO:0000313" key="3">
    <source>
        <dbReference type="EMBL" id="SIT68535.1"/>
    </source>
</evidence>
<dbReference type="Pfam" id="PF02036">
    <property type="entry name" value="SCP2"/>
    <property type="match status" value="1"/>
</dbReference>
<dbReference type="AlphaFoldDB" id="A0A1R3VU86"/>
<gene>
    <name evidence="1" type="primary">ubiT</name>
    <name evidence="3" type="ORF">SAMN05216526_0876</name>
</gene>
<evidence type="ECO:0000259" key="2">
    <source>
        <dbReference type="Pfam" id="PF02036"/>
    </source>
</evidence>
<dbReference type="InterPro" id="IPR016830">
    <property type="entry name" value="UbiT"/>
</dbReference>
<keyword evidence="4" id="KW-1185">Reference proteome</keyword>
<organism evidence="3 4">
    <name type="scientific">Ectothiorhodosinus mongolicus</name>
    <dbReference type="NCBI Taxonomy" id="233100"/>
    <lineage>
        <taxon>Bacteria</taxon>
        <taxon>Pseudomonadati</taxon>
        <taxon>Pseudomonadota</taxon>
        <taxon>Gammaproteobacteria</taxon>
        <taxon>Chromatiales</taxon>
        <taxon>Ectothiorhodospiraceae</taxon>
        <taxon>Ectothiorhodosinus</taxon>
    </lineage>
</organism>
<dbReference type="SUPFAM" id="SSF55718">
    <property type="entry name" value="SCP-like"/>
    <property type="match status" value="1"/>
</dbReference>
<dbReference type="STRING" id="233100.SAMN05216526_0876"/>
<dbReference type="UniPathway" id="UPA00232"/>
<name>A0A1R3VU86_9GAMM</name>
<protein>
    <recommendedName>
        <fullName evidence="1">Ubiquinone biosynthesis accessory factor UbiT</fullName>
    </recommendedName>
</protein>
<comment type="function">
    <text evidence="1">Required for O(2)-independent ubiquinone (coenzyme Q) biosynthesis. Likely functions as an accessory factor.</text>
</comment>
<keyword evidence="1" id="KW-0831">Ubiquinone biosynthesis</keyword>
<dbReference type="RefSeq" id="WP_234982802.1">
    <property type="nucleotide sequence ID" value="NZ_CP023018.1"/>
</dbReference>
<dbReference type="InterPro" id="IPR036527">
    <property type="entry name" value="SCP2_sterol-bd_dom_sf"/>
</dbReference>
<proteinExistence type="inferred from homology"/>
<comment type="similarity">
    <text evidence="1">Belongs to the UbiT family.</text>
</comment>
<sequence length="182" mass="19892">MGKPLMTLPQSAVLLPLGAALRLLPDSVHTRVFSALLNHLLKGQPAAEDLGPLEGKRICLAVTDHAGSVCFQVQGQGVKASPMKSDSDWDVRIRGRLEDFWRLATRSEDPDTLFFSRKLDLEGETEAGLYLKNLLDTTEPDWESHIHAVMGKTAGTQAVKMLTRLGLGQYLPGGLHPTHTTD</sequence>
<evidence type="ECO:0000313" key="4">
    <source>
        <dbReference type="Proteomes" id="UP000223759"/>
    </source>
</evidence>
<feature type="domain" description="SCP2" evidence="2">
    <location>
        <begin position="37"/>
        <end position="136"/>
    </location>
</feature>
<dbReference type="HAMAP" id="MF_02231">
    <property type="entry name" value="UbiT"/>
    <property type="match status" value="1"/>
</dbReference>
<dbReference type="EMBL" id="FTPK01000002">
    <property type="protein sequence ID" value="SIT68535.1"/>
    <property type="molecule type" value="Genomic_DNA"/>
</dbReference>
<comment type="pathway">
    <text evidence="1">Cofactor biosynthesis; ubiquinone biosynthesis.</text>
</comment>
<dbReference type="PANTHER" id="PTHR38693:SF1">
    <property type="entry name" value="UBIQUINONE BIOSYNTHESIS ACCESSORY FACTOR UBIJ"/>
    <property type="match status" value="1"/>
</dbReference>
<dbReference type="Proteomes" id="UP000223759">
    <property type="component" value="Unassembled WGS sequence"/>
</dbReference>